<dbReference type="EMBL" id="BPVZ01000124">
    <property type="protein sequence ID" value="GKV37761.1"/>
    <property type="molecule type" value="Genomic_DNA"/>
</dbReference>
<comment type="caution">
    <text evidence="1">The sequence shown here is derived from an EMBL/GenBank/DDBJ whole genome shotgun (WGS) entry which is preliminary data.</text>
</comment>
<organism evidence="1 2">
    <name type="scientific">Rubroshorea leprosula</name>
    <dbReference type="NCBI Taxonomy" id="152421"/>
    <lineage>
        <taxon>Eukaryota</taxon>
        <taxon>Viridiplantae</taxon>
        <taxon>Streptophyta</taxon>
        <taxon>Embryophyta</taxon>
        <taxon>Tracheophyta</taxon>
        <taxon>Spermatophyta</taxon>
        <taxon>Magnoliopsida</taxon>
        <taxon>eudicotyledons</taxon>
        <taxon>Gunneridae</taxon>
        <taxon>Pentapetalae</taxon>
        <taxon>rosids</taxon>
        <taxon>malvids</taxon>
        <taxon>Malvales</taxon>
        <taxon>Dipterocarpaceae</taxon>
        <taxon>Rubroshorea</taxon>
    </lineage>
</organism>
<name>A0AAV5LK25_9ROSI</name>
<gene>
    <name evidence="1" type="ORF">SLEP1_g45751</name>
</gene>
<reference evidence="1 2" key="1">
    <citation type="journal article" date="2021" name="Commun. Biol.">
        <title>The genome of Shorea leprosula (Dipterocarpaceae) highlights the ecological relevance of drought in aseasonal tropical rainforests.</title>
        <authorList>
            <person name="Ng K.K.S."/>
            <person name="Kobayashi M.J."/>
            <person name="Fawcett J.A."/>
            <person name="Hatakeyama M."/>
            <person name="Paape T."/>
            <person name="Ng C.H."/>
            <person name="Ang C.C."/>
            <person name="Tnah L.H."/>
            <person name="Lee C.T."/>
            <person name="Nishiyama T."/>
            <person name="Sese J."/>
            <person name="O'Brien M.J."/>
            <person name="Copetti D."/>
            <person name="Mohd Noor M.I."/>
            <person name="Ong R.C."/>
            <person name="Putra M."/>
            <person name="Sireger I.Z."/>
            <person name="Indrioko S."/>
            <person name="Kosugi Y."/>
            <person name="Izuno A."/>
            <person name="Isagi Y."/>
            <person name="Lee S.L."/>
            <person name="Shimizu K.K."/>
        </authorList>
    </citation>
    <scope>NUCLEOTIDE SEQUENCE [LARGE SCALE GENOMIC DNA]</scope>
    <source>
        <strain evidence="1">214</strain>
    </source>
</reference>
<keyword evidence="2" id="KW-1185">Reference proteome</keyword>
<dbReference type="AlphaFoldDB" id="A0AAV5LK25"/>
<evidence type="ECO:0000313" key="2">
    <source>
        <dbReference type="Proteomes" id="UP001054252"/>
    </source>
</evidence>
<proteinExistence type="predicted"/>
<evidence type="ECO:0000313" key="1">
    <source>
        <dbReference type="EMBL" id="GKV37761.1"/>
    </source>
</evidence>
<sequence>MDGTTFTFNKNSATEFCQGIHLLTRLYQTVSEPAAHIHGSPLGLIIELTSEGNRVAALVNVADDVDLQTCVTGSGKFELRNVKILELNNLLQDLDMPVCLILFPRPDHHLEPTLKLDVNAGVARLIILQKGEELVTPRTLIFDQSPLSGGVNDKISRAILSGLGKEYRIEFTGEQATVTYMEDEQPLEYFLSQTRGREVMVRAGVFRRELTELCERITIRALKDKSLEKEDCCLSTSFGVRLDDFQLSIAYEEDGHDFAKDEFTLNADIGLKELYFNIFAFHDVLDAFAHVHSIELKFVNDLACARIGNVVLFPVKN</sequence>
<accession>A0AAV5LK25</accession>
<dbReference type="Proteomes" id="UP001054252">
    <property type="component" value="Unassembled WGS sequence"/>
</dbReference>
<protein>
    <submittedName>
        <fullName evidence="1">Uncharacterized protein</fullName>
    </submittedName>
</protein>